<feature type="compositionally biased region" description="Basic and acidic residues" evidence="1">
    <location>
        <begin position="26"/>
        <end position="47"/>
    </location>
</feature>
<dbReference type="AlphaFoldDB" id="J3LNG4"/>
<protein>
    <submittedName>
        <fullName evidence="2">Uncharacterized protein</fullName>
    </submittedName>
</protein>
<dbReference type="HOGENOM" id="CLU_2729761_0_0_1"/>
<name>J3LNG4_ORYBR</name>
<evidence type="ECO:0000313" key="3">
    <source>
        <dbReference type="Proteomes" id="UP000006038"/>
    </source>
</evidence>
<dbReference type="EnsemblPlants" id="OB03G25900.1">
    <property type="protein sequence ID" value="OB03G25900.1"/>
    <property type="gene ID" value="OB03G25900"/>
</dbReference>
<accession>J3LNG4</accession>
<feature type="region of interest" description="Disordered" evidence="1">
    <location>
        <begin position="1"/>
        <end position="72"/>
    </location>
</feature>
<organism evidence="2">
    <name type="scientific">Oryza brachyantha</name>
    <name type="common">malo sina</name>
    <dbReference type="NCBI Taxonomy" id="4533"/>
    <lineage>
        <taxon>Eukaryota</taxon>
        <taxon>Viridiplantae</taxon>
        <taxon>Streptophyta</taxon>
        <taxon>Embryophyta</taxon>
        <taxon>Tracheophyta</taxon>
        <taxon>Spermatophyta</taxon>
        <taxon>Magnoliopsida</taxon>
        <taxon>Liliopsida</taxon>
        <taxon>Poales</taxon>
        <taxon>Poaceae</taxon>
        <taxon>BOP clade</taxon>
        <taxon>Oryzoideae</taxon>
        <taxon>Oryzeae</taxon>
        <taxon>Oryzinae</taxon>
        <taxon>Oryza</taxon>
    </lineage>
</organism>
<feature type="compositionally biased region" description="Basic residues" evidence="1">
    <location>
        <begin position="55"/>
        <end position="66"/>
    </location>
</feature>
<evidence type="ECO:0000256" key="1">
    <source>
        <dbReference type="SAM" id="MobiDB-lite"/>
    </source>
</evidence>
<reference evidence="2" key="1">
    <citation type="journal article" date="2013" name="Nat. Commun.">
        <title>Whole-genome sequencing of Oryza brachyantha reveals mechanisms underlying Oryza genome evolution.</title>
        <authorList>
            <person name="Chen J."/>
            <person name="Huang Q."/>
            <person name="Gao D."/>
            <person name="Wang J."/>
            <person name="Lang Y."/>
            <person name="Liu T."/>
            <person name="Li B."/>
            <person name="Bai Z."/>
            <person name="Luis Goicoechea J."/>
            <person name="Liang C."/>
            <person name="Chen C."/>
            <person name="Zhang W."/>
            <person name="Sun S."/>
            <person name="Liao Y."/>
            <person name="Zhang X."/>
            <person name="Yang L."/>
            <person name="Song C."/>
            <person name="Wang M."/>
            <person name="Shi J."/>
            <person name="Liu G."/>
            <person name="Liu J."/>
            <person name="Zhou H."/>
            <person name="Zhou W."/>
            <person name="Yu Q."/>
            <person name="An N."/>
            <person name="Chen Y."/>
            <person name="Cai Q."/>
            <person name="Wang B."/>
            <person name="Liu B."/>
            <person name="Min J."/>
            <person name="Huang Y."/>
            <person name="Wu H."/>
            <person name="Li Z."/>
            <person name="Zhang Y."/>
            <person name="Yin Y."/>
            <person name="Song W."/>
            <person name="Jiang J."/>
            <person name="Jackson S.A."/>
            <person name="Wing R.A."/>
            <person name="Wang J."/>
            <person name="Chen M."/>
        </authorList>
    </citation>
    <scope>NUCLEOTIDE SEQUENCE [LARGE SCALE GENOMIC DNA]</scope>
    <source>
        <strain evidence="2">cv. IRGC 101232</strain>
    </source>
</reference>
<dbReference type="Gramene" id="OB03G25900.1">
    <property type="protein sequence ID" value="OB03G25900.1"/>
    <property type="gene ID" value="OB03G25900"/>
</dbReference>
<reference evidence="2" key="2">
    <citation type="submission" date="2013-04" db="UniProtKB">
        <authorList>
            <consortium name="EnsemblPlants"/>
        </authorList>
    </citation>
    <scope>IDENTIFICATION</scope>
</reference>
<proteinExistence type="predicted"/>
<sequence>MPPPHVGEVAVGERGARPADALPPELGEHPPRRHPHDAVQVRREAARPHAAQAHQHLHHHHGHLLHRSLPLS</sequence>
<dbReference type="Proteomes" id="UP000006038">
    <property type="component" value="Chromosome 3"/>
</dbReference>
<keyword evidence="3" id="KW-1185">Reference proteome</keyword>
<evidence type="ECO:0000313" key="2">
    <source>
        <dbReference type="EnsemblPlants" id="OB03G25900.1"/>
    </source>
</evidence>